<dbReference type="PROSITE" id="PS00086">
    <property type="entry name" value="CYTOCHROME_P450"/>
    <property type="match status" value="1"/>
</dbReference>
<evidence type="ECO:0000256" key="6">
    <source>
        <dbReference type="SAM" id="Phobius"/>
    </source>
</evidence>
<dbReference type="InterPro" id="IPR017972">
    <property type="entry name" value="Cyt_P450_CS"/>
</dbReference>
<name>A0ABR2XHF3_9PEZI</name>
<proteinExistence type="inferred from homology"/>
<dbReference type="PRINTS" id="PR00463">
    <property type="entry name" value="EP450I"/>
</dbReference>
<evidence type="ECO:0000256" key="4">
    <source>
        <dbReference type="ARBA" id="ARBA00023004"/>
    </source>
</evidence>
<comment type="similarity">
    <text evidence="1 5">Belongs to the cytochrome P450 family.</text>
</comment>
<feature type="transmembrane region" description="Helical" evidence="6">
    <location>
        <begin position="6"/>
        <end position="24"/>
    </location>
</feature>
<dbReference type="InterPro" id="IPR001128">
    <property type="entry name" value="Cyt_P450"/>
</dbReference>
<evidence type="ECO:0000313" key="8">
    <source>
        <dbReference type="Proteomes" id="UP001465668"/>
    </source>
</evidence>
<dbReference type="InterPro" id="IPR036396">
    <property type="entry name" value="Cyt_P450_sf"/>
</dbReference>
<keyword evidence="6" id="KW-0472">Membrane</keyword>
<keyword evidence="6" id="KW-0812">Transmembrane</keyword>
<gene>
    <name evidence="7" type="ORF">SCAR479_10247</name>
</gene>
<dbReference type="PRINTS" id="PR00385">
    <property type="entry name" value="P450"/>
</dbReference>
<keyword evidence="5" id="KW-0349">Heme</keyword>
<keyword evidence="2 5" id="KW-0479">Metal-binding</keyword>
<keyword evidence="5" id="KW-0503">Monooxygenase</keyword>
<dbReference type="SUPFAM" id="SSF48264">
    <property type="entry name" value="Cytochrome P450"/>
    <property type="match status" value="1"/>
</dbReference>
<keyword evidence="4 5" id="KW-0408">Iron</keyword>
<keyword evidence="8" id="KW-1185">Reference proteome</keyword>
<organism evidence="7 8">
    <name type="scientific">Seiridium cardinale</name>
    <dbReference type="NCBI Taxonomy" id="138064"/>
    <lineage>
        <taxon>Eukaryota</taxon>
        <taxon>Fungi</taxon>
        <taxon>Dikarya</taxon>
        <taxon>Ascomycota</taxon>
        <taxon>Pezizomycotina</taxon>
        <taxon>Sordariomycetes</taxon>
        <taxon>Xylariomycetidae</taxon>
        <taxon>Amphisphaeriales</taxon>
        <taxon>Sporocadaceae</taxon>
        <taxon>Seiridium</taxon>
    </lineage>
</organism>
<reference evidence="7 8" key="1">
    <citation type="submission" date="2024-02" db="EMBL/GenBank/DDBJ databases">
        <title>First draft genome assembly of two strains of Seiridium cardinale.</title>
        <authorList>
            <person name="Emiliani G."/>
            <person name="Scali E."/>
        </authorList>
    </citation>
    <scope>NUCLEOTIDE SEQUENCE [LARGE SCALE GENOMIC DNA]</scope>
    <source>
        <strain evidence="7 8">BM-138-000479</strain>
    </source>
</reference>
<evidence type="ECO:0000313" key="7">
    <source>
        <dbReference type="EMBL" id="KAK9773125.1"/>
    </source>
</evidence>
<protein>
    <submittedName>
        <fullName evidence="7">Cytochrome P450</fullName>
    </submittedName>
</protein>
<accession>A0ABR2XHF3</accession>
<dbReference type="Proteomes" id="UP001465668">
    <property type="component" value="Unassembled WGS sequence"/>
</dbReference>
<evidence type="ECO:0000256" key="1">
    <source>
        <dbReference type="ARBA" id="ARBA00010617"/>
    </source>
</evidence>
<dbReference type="InterPro" id="IPR002401">
    <property type="entry name" value="Cyt_P450_E_grp-I"/>
</dbReference>
<evidence type="ECO:0000256" key="5">
    <source>
        <dbReference type="RuleBase" id="RU000461"/>
    </source>
</evidence>
<keyword evidence="3 5" id="KW-0560">Oxidoreductase</keyword>
<dbReference type="Pfam" id="PF00067">
    <property type="entry name" value="p450"/>
    <property type="match status" value="1"/>
</dbReference>
<dbReference type="Gene3D" id="1.10.630.10">
    <property type="entry name" value="Cytochrome P450"/>
    <property type="match status" value="1"/>
</dbReference>
<dbReference type="PANTHER" id="PTHR24296">
    <property type="entry name" value="CYTOCHROME P450"/>
    <property type="match status" value="1"/>
</dbReference>
<dbReference type="EMBL" id="JARVKM010000054">
    <property type="protein sequence ID" value="KAK9773125.1"/>
    <property type="molecule type" value="Genomic_DNA"/>
</dbReference>
<comment type="caution">
    <text evidence="7">The sequence shown here is derived from an EMBL/GenBank/DDBJ whole genome shotgun (WGS) entry which is preliminary data.</text>
</comment>
<evidence type="ECO:0000256" key="3">
    <source>
        <dbReference type="ARBA" id="ARBA00023002"/>
    </source>
</evidence>
<sequence>MALLEGPLLYLVGLVGAILSYRLLIYTPTLRRNGAPLKKPPNTLPIAGNGLLFLQARQKLFEWFTKCERQFGHETFQISVPTLPPGVVINDPKNLEFVYKLEGTFTKGDFFKRLSWDLFGGGIINSDGDLWKVQRKAGLSFLNVQNLQVLTDIALPKYLRQSLDFLKGRGDDGNSVDLQMVFHEITSQLMGKMAYNMEMHADDEFTMAFEHASGETTARFQNPLWFITELLTGYKFRKSLAAVKAYGKKIVQSAVKDQHSGKAGNASKLDETSGSLIQSLLNSIDNENIVADAALNYLSAGRDTVAQALTWTFMLLMENRFATGKVRKEIQELLAEKNGGPELGNEGREVEPTIFTPTSLPYAMAVFYESLRLYPPIPFEIRQAEQDVTLPDGTFLPRNSIILWCTWAMNRSKISWGEDADSFRPDRWLVDGRFVTKSASEFPVFNGGARTCLGKKMAEVVAVQTIASMMISFDFMPAYGTKRVSKSSLTLPMDGGLPCYVRARNYRTDQ</sequence>
<evidence type="ECO:0000256" key="2">
    <source>
        <dbReference type="ARBA" id="ARBA00022723"/>
    </source>
</evidence>
<keyword evidence="6" id="KW-1133">Transmembrane helix</keyword>